<gene>
    <name evidence="1" type="ORF">SCARUB_04906</name>
</gene>
<proteinExistence type="predicted"/>
<name>A0A1E3X362_9BACT</name>
<reference evidence="1 2" key="1">
    <citation type="submission" date="2016-07" db="EMBL/GenBank/DDBJ databases">
        <title>Draft genome of Scalindua rubra, obtained from a brine-seawater interface in the Red Sea, sheds light on salt adaptation in anammox bacteria.</title>
        <authorList>
            <person name="Speth D.R."/>
            <person name="Lagkouvardos I."/>
            <person name="Wang Y."/>
            <person name="Qian P.-Y."/>
            <person name="Dutilh B.E."/>
            <person name="Jetten M.S."/>
        </authorList>
    </citation>
    <scope>NUCLEOTIDE SEQUENCE [LARGE SCALE GENOMIC DNA]</scope>
    <source>
        <strain evidence="1">BSI-1</strain>
    </source>
</reference>
<accession>A0A1E3X362</accession>
<dbReference type="Proteomes" id="UP000094056">
    <property type="component" value="Unassembled WGS sequence"/>
</dbReference>
<dbReference type="EMBL" id="MAYW01000311">
    <property type="protein sequence ID" value="ODS29992.1"/>
    <property type="molecule type" value="Genomic_DNA"/>
</dbReference>
<sequence length="68" mass="7801">MRNRVMGMTIAVRRDEVFGDVVLMVSLNCTKSGSLTNIHIIKREELLLFYMLLPKGTKYFAIQKLLAL</sequence>
<protein>
    <submittedName>
        <fullName evidence="1">Uncharacterized protein</fullName>
    </submittedName>
</protein>
<evidence type="ECO:0000313" key="1">
    <source>
        <dbReference type="EMBL" id="ODS29992.1"/>
    </source>
</evidence>
<evidence type="ECO:0000313" key="2">
    <source>
        <dbReference type="Proteomes" id="UP000094056"/>
    </source>
</evidence>
<organism evidence="1 2">
    <name type="scientific">Candidatus Scalindua rubra</name>
    <dbReference type="NCBI Taxonomy" id="1872076"/>
    <lineage>
        <taxon>Bacteria</taxon>
        <taxon>Pseudomonadati</taxon>
        <taxon>Planctomycetota</taxon>
        <taxon>Candidatus Brocadiia</taxon>
        <taxon>Candidatus Brocadiales</taxon>
        <taxon>Candidatus Scalinduaceae</taxon>
        <taxon>Candidatus Scalindua</taxon>
    </lineage>
</organism>
<dbReference type="AlphaFoldDB" id="A0A1E3X362"/>
<comment type="caution">
    <text evidence="1">The sequence shown here is derived from an EMBL/GenBank/DDBJ whole genome shotgun (WGS) entry which is preliminary data.</text>
</comment>